<keyword evidence="3" id="KW-1185">Reference proteome</keyword>
<evidence type="ECO:0000256" key="1">
    <source>
        <dbReference type="SAM" id="MobiDB-lite"/>
    </source>
</evidence>
<organism evidence="2">
    <name type="scientific">Oryza glumipatula</name>
    <dbReference type="NCBI Taxonomy" id="40148"/>
    <lineage>
        <taxon>Eukaryota</taxon>
        <taxon>Viridiplantae</taxon>
        <taxon>Streptophyta</taxon>
        <taxon>Embryophyta</taxon>
        <taxon>Tracheophyta</taxon>
        <taxon>Spermatophyta</taxon>
        <taxon>Magnoliopsida</taxon>
        <taxon>Liliopsida</taxon>
        <taxon>Poales</taxon>
        <taxon>Poaceae</taxon>
        <taxon>BOP clade</taxon>
        <taxon>Oryzoideae</taxon>
        <taxon>Oryzeae</taxon>
        <taxon>Oryzinae</taxon>
        <taxon>Oryza</taxon>
    </lineage>
</organism>
<proteinExistence type="predicted"/>
<sequence>MQWQTPGEGDVAEKRWRAEGTIAGGQSRTLVQALEVSLMSMKDRHVSGRLLRDKLDDERMYMTYVPKTMVTRLSRTTLLAFRGTNEATFRHAARARRRAVVQGAAGGSSGSGAADSRIPGGTDFHLPLSSAAFFFFVFDGGGGDRLESFDGEPELEAAAKGARRRRRLVGEGAAAGRRRGRERRGGASRRDGRHGRGGFGSFERNISPVGKVLEGWRPRPAAGRKAASWRRRAAYDWPLSQIGPIWTMEWIKIPLTLGVKVRDEQYHDFEERV</sequence>
<feature type="region of interest" description="Disordered" evidence="1">
    <location>
        <begin position="157"/>
        <end position="201"/>
    </location>
</feature>
<name>A0A0E0A7Z4_9ORYZ</name>
<reference evidence="2" key="2">
    <citation type="submission" date="2018-05" db="EMBL/GenBank/DDBJ databases">
        <title>OgluRS3 (Oryza glumaepatula Reference Sequence Version 3).</title>
        <authorList>
            <person name="Zhang J."/>
            <person name="Kudrna D."/>
            <person name="Lee S."/>
            <person name="Talag J."/>
            <person name="Welchert J."/>
            <person name="Wing R.A."/>
        </authorList>
    </citation>
    <scope>NUCLEOTIDE SEQUENCE [LARGE SCALE GENOMIC DNA]</scope>
</reference>
<reference evidence="2" key="1">
    <citation type="submission" date="2015-04" db="UniProtKB">
        <authorList>
            <consortium name="EnsemblPlants"/>
        </authorList>
    </citation>
    <scope>IDENTIFICATION</scope>
</reference>
<dbReference type="Proteomes" id="UP000026961">
    <property type="component" value="Chromosome 6"/>
</dbReference>
<dbReference type="EnsemblPlants" id="OGLUM06G11200.1">
    <property type="protein sequence ID" value="OGLUM06G11200.1"/>
    <property type="gene ID" value="OGLUM06G11200"/>
</dbReference>
<accession>A0A0E0A7Z4</accession>
<dbReference type="HOGENOM" id="CLU_089102_0_0_1"/>
<protein>
    <submittedName>
        <fullName evidence="2">Uncharacterized protein</fullName>
    </submittedName>
</protein>
<dbReference type="AlphaFoldDB" id="A0A0E0A7Z4"/>
<evidence type="ECO:0000313" key="2">
    <source>
        <dbReference type="EnsemblPlants" id="OGLUM06G11200.1"/>
    </source>
</evidence>
<dbReference type="Gramene" id="OGLUM06G11200.1">
    <property type="protein sequence ID" value="OGLUM06G11200.1"/>
    <property type="gene ID" value="OGLUM06G11200"/>
</dbReference>
<evidence type="ECO:0000313" key="3">
    <source>
        <dbReference type="Proteomes" id="UP000026961"/>
    </source>
</evidence>